<gene>
    <name evidence="1" type="ORF">ABT39_MTgene2656</name>
    <name evidence="2" type="ORF">ABT39_MTgene4598</name>
</gene>
<evidence type="ECO:0000313" key="2">
    <source>
        <dbReference type="EMBL" id="KUM48583.1"/>
    </source>
</evidence>
<dbReference type="EMBL" id="LKAM01000019">
    <property type="protein sequence ID" value="KUM45389.1"/>
    <property type="molecule type" value="Genomic_DNA"/>
</dbReference>
<keyword evidence="1" id="KW-0496">Mitochondrion</keyword>
<dbReference type="AlphaFoldDB" id="A0A101LU41"/>
<sequence length="98" mass="11267">MYSISSIRGTSLVSDGLIRYSCKVARADFLLAQTKGFGCDRHFTSCLKLWPGLTLFLSRRIIPGTKCIKKSWVSIPKWLFSLSHFYGYAYSYSRIRSR</sequence>
<protein>
    <submittedName>
        <fullName evidence="1">Uncharacterized protein</fullName>
    </submittedName>
</protein>
<organism evidence="1">
    <name type="scientific">Picea glauca</name>
    <name type="common">White spruce</name>
    <name type="synonym">Pinus glauca</name>
    <dbReference type="NCBI Taxonomy" id="3330"/>
    <lineage>
        <taxon>Eukaryota</taxon>
        <taxon>Viridiplantae</taxon>
        <taxon>Streptophyta</taxon>
        <taxon>Embryophyta</taxon>
        <taxon>Tracheophyta</taxon>
        <taxon>Spermatophyta</taxon>
        <taxon>Pinopsida</taxon>
        <taxon>Pinidae</taxon>
        <taxon>Conifers I</taxon>
        <taxon>Pinales</taxon>
        <taxon>Pinaceae</taxon>
        <taxon>Picea</taxon>
    </lineage>
</organism>
<reference evidence="1" key="1">
    <citation type="journal article" date="2015" name="Genome Biol. Evol.">
        <title>Organellar Genomes of White Spruce (Picea glauca): Assembly and Annotation.</title>
        <authorList>
            <person name="Jackman S.D."/>
            <person name="Warren R.L."/>
            <person name="Gibb E.A."/>
            <person name="Vandervalk B.P."/>
            <person name="Mohamadi H."/>
            <person name="Chu J."/>
            <person name="Raymond A."/>
            <person name="Pleasance S."/>
            <person name="Coope R."/>
            <person name="Wildung M.R."/>
            <person name="Ritland C.E."/>
            <person name="Bousquet J."/>
            <person name="Jones S.J."/>
            <person name="Bohlmann J."/>
            <person name="Birol I."/>
        </authorList>
    </citation>
    <scope>NUCLEOTIDE SEQUENCE [LARGE SCALE GENOMIC DNA]</scope>
    <source>
        <tissue evidence="1">Flushing bud</tissue>
    </source>
</reference>
<evidence type="ECO:0000313" key="1">
    <source>
        <dbReference type="EMBL" id="KUM45389.1"/>
    </source>
</evidence>
<comment type="caution">
    <text evidence="1">The sequence shown here is derived from an EMBL/GenBank/DDBJ whole genome shotgun (WGS) entry which is preliminary data.</text>
</comment>
<name>A0A101LU41_PICGL</name>
<accession>A0A101LU41</accession>
<dbReference type="EMBL" id="LKAM01000005">
    <property type="protein sequence ID" value="KUM48583.1"/>
    <property type="molecule type" value="Genomic_DNA"/>
</dbReference>
<geneLocation type="mitochondrion" evidence="1"/>
<proteinExistence type="predicted"/>